<dbReference type="Proteomes" id="UP000683925">
    <property type="component" value="Unassembled WGS sequence"/>
</dbReference>
<name>A0A8S1SZX5_PAROT</name>
<dbReference type="CDD" id="cd06093">
    <property type="entry name" value="PX_domain"/>
    <property type="match status" value="1"/>
</dbReference>
<sequence length="392" mass="46526">MNQSDEAEITLQVCDPKIISGINKYIVYTIKGMDKNGQFDIQRRFSDFKTIRQFLLTKWPGCYIPPVPPKKAFGNMEQQFIDERREMLEDFLKRIATLKFLWYSEEFQIFLKTPGEIEKALLSIPKVTNDEIINKYQDTFSELSGREINREIIQKINDFKAFIKKVQPMVQNFKQIAKNIAEAKQSHQIILIDFIIRGIPQYENTLLLEYVEQKEKLPFTNIIQNEEVKELIDQYCELLKDPKLNQLYQEVRKEGKQLKAFLETFSEREKYEYQKANAESRQKELELALQEVLAGKTTIRTLFSKGKKDDNIAKLQYQITEVGKEIESYQFICDILTVLVGYVEIDKFKVEKQYQYYSMIKNIISYQSRFSEIEEKLWSKVLESEYLQQQQQ</sequence>
<dbReference type="EMBL" id="CAJJDP010000016">
    <property type="protein sequence ID" value="CAD8144958.1"/>
    <property type="molecule type" value="Genomic_DNA"/>
</dbReference>
<accession>A0A8S1SZX5</accession>
<dbReference type="InterPro" id="IPR001683">
    <property type="entry name" value="PX_dom"/>
</dbReference>
<dbReference type="SMART" id="SM00312">
    <property type="entry name" value="PX"/>
    <property type="match status" value="1"/>
</dbReference>
<organism evidence="2 3">
    <name type="scientific">Paramecium octaurelia</name>
    <dbReference type="NCBI Taxonomy" id="43137"/>
    <lineage>
        <taxon>Eukaryota</taxon>
        <taxon>Sar</taxon>
        <taxon>Alveolata</taxon>
        <taxon>Ciliophora</taxon>
        <taxon>Intramacronucleata</taxon>
        <taxon>Oligohymenophorea</taxon>
        <taxon>Peniculida</taxon>
        <taxon>Parameciidae</taxon>
        <taxon>Paramecium</taxon>
    </lineage>
</organism>
<proteinExistence type="predicted"/>
<comment type="caution">
    <text evidence="2">The sequence shown here is derived from an EMBL/GenBank/DDBJ whole genome shotgun (WGS) entry which is preliminary data.</text>
</comment>
<dbReference type="OMA" id="IPQYENT"/>
<feature type="domain" description="PX" evidence="1">
    <location>
        <begin position="6"/>
        <end position="118"/>
    </location>
</feature>
<dbReference type="GO" id="GO:0005768">
    <property type="term" value="C:endosome"/>
    <property type="evidence" value="ECO:0007669"/>
    <property type="project" value="TreeGrafter"/>
</dbReference>
<dbReference type="PROSITE" id="PS50195">
    <property type="entry name" value="PX"/>
    <property type="match status" value="1"/>
</dbReference>
<evidence type="ECO:0000313" key="2">
    <source>
        <dbReference type="EMBL" id="CAD8144958.1"/>
    </source>
</evidence>
<dbReference type="AlphaFoldDB" id="A0A8S1SZX5"/>
<keyword evidence="3" id="KW-1185">Reference proteome</keyword>
<dbReference type="Pfam" id="PF00787">
    <property type="entry name" value="PX"/>
    <property type="match status" value="1"/>
</dbReference>
<dbReference type="OrthoDB" id="437742at2759"/>
<dbReference type="GO" id="GO:0035091">
    <property type="term" value="F:phosphatidylinositol binding"/>
    <property type="evidence" value="ECO:0007669"/>
    <property type="project" value="InterPro"/>
</dbReference>
<gene>
    <name evidence="2" type="ORF">POCTA_138.1.T0160429</name>
</gene>
<protein>
    <recommendedName>
        <fullName evidence="1">PX domain-containing protein</fullName>
    </recommendedName>
</protein>
<dbReference type="PANTHER" id="PTHR10555">
    <property type="entry name" value="SORTING NEXIN"/>
    <property type="match status" value="1"/>
</dbReference>
<dbReference type="PANTHER" id="PTHR10555:SF170">
    <property type="entry name" value="FI18122P1"/>
    <property type="match status" value="1"/>
</dbReference>
<evidence type="ECO:0000259" key="1">
    <source>
        <dbReference type="PROSITE" id="PS50195"/>
    </source>
</evidence>
<evidence type="ECO:0000313" key="3">
    <source>
        <dbReference type="Proteomes" id="UP000683925"/>
    </source>
</evidence>
<reference evidence="2" key="1">
    <citation type="submission" date="2021-01" db="EMBL/GenBank/DDBJ databases">
        <authorList>
            <consortium name="Genoscope - CEA"/>
            <person name="William W."/>
        </authorList>
    </citation>
    <scope>NUCLEOTIDE SEQUENCE</scope>
</reference>